<dbReference type="Pfam" id="PF07729">
    <property type="entry name" value="FCD"/>
    <property type="match status" value="1"/>
</dbReference>
<dbReference type="GO" id="GO:0003677">
    <property type="term" value="F:DNA binding"/>
    <property type="evidence" value="ECO:0007669"/>
    <property type="project" value="UniProtKB-KW"/>
</dbReference>
<accession>A0A2X2DWT3</accession>
<dbReference type="InterPro" id="IPR011711">
    <property type="entry name" value="GntR_C"/>
</dbReference>
<evidence type="ECO:0000259" key="4">
    <source>
        <dbReference type="PROSITE" id="PS50949"/>
    </source>
</evidence>
<evidence type="ECO:0000256" key="1">
    <source>
        <dbReference type="ARBA" id="ARBA00023015"/>
    </source>
</evidence>
<dbReference type="EMBL" id="UAUF01000015">
    <property type="protein sequence ID" value="SPZ16465.1"/>
    <property type="molecule type" value="Genomic_DNA"/>
</dbReference>
<dbReference type="PRINTS" id="PR00035">
    <property type="entry name" value="HTHGNTR"/>
</dbReference>
<dbReference type="Pfam" id="PF00392">
    <property type="entry name" value="GntR"/>
    <property type="match status" value="1"/>
</dbReference>
<evidence type="ECO:0000313" key="5">
    <source>
        <dbReference type="EMBL" id="SPZ16465.1"/>
    </source>
</evidence>
<sequence length="262" mass="29389">MCMLAAEVIEPRKTNEPFMIDRPSQKPKRLAEELVARLSQYIRDGVFKRGEKLPSELEISSSEGFSRSVVREALLRLQAAGLVETRRSVGTFIVDMPPPPTLQLGPETISTLQDVLSLLELRMSLEVEAAGLAAQNRSPQELKEIELALLSMKDSGPKTGIAIHADSQFHLRIAKASGNAYMFDIMKHLGTKLIPRTKMNSAYAAQKDRVAYLDLVYREHEKIYSAIALQSPDSARAAMYLHLSNSRVRLYQAHEARHTLYE</sequence>
<protein>
    <submittedName>
        <fullName evidence="5">GntR family transcriptional regulator</fullName>
    </submittedName>
</protein>
<evidence type="ECO:0000256" key="2">
    <source>
        <dbReference type="ARBA" id="ARBA00023125"/>
    </source>
</evidence>
<keyword evidence="3" id="KW-0804">Transcription</keyword>
<dbReference type="Gene3D" id="1.10.10.10">
    <property type="entry name" value="Winged helix-like DNA-binding domain superfamily/Winged helix DNA-binding domain"/>
    <property type="match status" value="1"/>
</dbReference>
<dbReference type="Proteomes" id="UP000250443">
    <property type="component" value="Unassembled WGS sequence"/>
</dbReference>
<reference evidence="5 6" key="1">
    <citation type="submission" date="2018-06" db="EMBL/GenBank/DDBJ databases">
        <authorList>
            <consortium name="Pathogen Informatics"/>
            <person name="Doyle S."/>
        </authorList>
    </citation>
    <scope>NUCLEOTIDE SEQUENCE [LARGE SCALE GENOMIC DNA]</scope>
    <source>
        <strain evidence="5 6">NCTC11842</strain>
    </source>
</reference>
<dbReference type="CDD" id="cd07377">
    <property type="entry name" value="WHTH_GntR"/>
    <property type="match status" value="1"/>
</dbReference>
<feature type="domain" description="HTH gntR-type" evidence="4">
    <location>
        <begin position="28"/>
        <end position="96"/>
    </location>
</feature>
<gene>
    <name evidence="5" type="primary">lutR_7</name>
    <name evidence="5" type="ORF">NCTC11842_05498</name>
</gene>
<dbReference type="InterPro" id="IPR036388">
    <property type="entry name" value="WH-like_DNA-bd_sf"/>
</dbReference>
<dbReference type="PROSITE" id="PS50949">
    <property type="entry name" value="HTH_GNTR"/>
    <property type="match status" value="1"/>
</dbReference>
<keyword evidence="2" id="KW-0238">DNA-binding</keyword>
<dbReference type="InterPro" id="IPR008920">
    <property type="entry name" value="TF_FadR/GntR_C"/>
</dbReference>
<name>A0A2X2DWT3_PSELU</name>
<evidence type="ECO:0000313" key="6">
    <source>
        <dbReference type="Proteomes" id="UP000250443"/>
    </source>
</evidence>
<dbReference type="SMART" id="SM00345">
    <property type="entry name" value="HTH_GNTR"/>
    <property type="match status" value="1"/>
</dbReference>
<dbReference type="SUPFAM" id="SSF48008">
    <property type="entry name" value="GntR ligand-binding domain-like"/>
    <property type="match status" value="1"/>
</dbReference>
<dbReference type="SMART" id="SM00895">
    <property type="entry name" value="FCD"/>
    <property type="match status" value="1"/>
</dbReference>
<keyword evidence="1" id="KW-0805">Transcription regulation</keyword>
<evidence type="ECO:0000256" key="3">
    <source>
        <dbReference type="ARBA" id="ARBA00023163"/>
    </source>
</evidence>
<dbReference type="PANTHER" id="PTHR43537">
    <property type="entry name" value="TRANSCRIPTIONAL REGULATOR, GNTR FAMILY"/>
    <property type="match status" value="1"/>
</dbReference>
<organism evidence="5 6">
    <name type="scientific">Pseudomonas luteola</name>
    <dbReference type="NCBI Taxonomy" id="47886"/>
    <lineage>
        <taxon>Bacteria</taxon>
        <taxon>Pseudomonadati</taxon>
        <taxon>Pseudomonadota</taxon>
        <taxon>Gammaproteobacteria</taxon>
        <taxon>Pseudomonadales</taxon>
        <taxon>Pseudomonadaceae</taxon>
        <taxon>Pseudomonas</taxon>
    </lineage>
</organism>
<dbReference type="Gene3D" id="1.20.120.530">
    <property type="entry name" value="GntR ligand-binding domain-like"/>
    <property type="match status" value="1"/>
</dbReference>
<proteinExistence type="predicted"/>
<dbReference type="GO" id="GO:0003700">
    <property type="term" value="F:DNA-binding transcription factor activity"/>
    <property type="evidence" value="ECO:0007669"/>
    <property type="project" value="InterPro"/>
</dbReference>
<dbReference type="InterPro" id="IPR036390">
    <property type="entry name" value="WH_DNA-bd_sf"/>
</dbReference>
<dbReference type="InterPro" id="IPR000524">
    <property type="entry name" value="Tscrpt_reg_HTH_GntR"/>
</dbReference>
<dbReference type="PANTHER" id="PTHR43537:SF5">
    <property type="entry name" value="UXU OPERON TRANSCRIPTIONAL REGULATOR"/>
    <property type="match status" value="1"/>
</dbReference>
<dbReference type="SUPFAM" id="SSF46785">
    <property type="entry name" value="Winged helix' DNA-binding domain"/>
    <property type="match status" value="1"/>
</dbReference>
<dbReference type="AlphaFoldDB" id="A0A2X2DWT3"/>